<evidence type="ECO:0000313" key="1">
    <source>
        <dbReference type="EMBL" id="QQL48435.1"/>
    </source>
</evidence>
<reference evidence="1 2" key="1">
    <citation type="submission" date="2020-12" db="EMBL/GenBank/DDBJ databases">
        <title>HMF7856_wgs.fasta genome submission.</title>
        <authorList>
            <person name="Kang H."/>
            <person name="Kim H."/>
            <person name="Joh K."/>
        </authorList>
    </citation>
    <scope>NUCLEOTIDE SEQUENCE [LARGE SCALE GENOMIC DNA]</scope>
    <source>
        <strain evidence="1 2">HMF7856</strain>
    </source>
</reference>
<name>A0A6I4I163_9SPHI</name>
<dbReference type="AlphaFoldDB" id="A0A6I4I163"/>
<keyword evidence="2" id="KW-1185">Reference proteome</keyword>
<protein>
    <recommendedName>
        <fullName evidence="3">Outer membrane protein with beta-barrel domain</fullName>
    </recommendedName>
</protein>
<dbReference type="Proteomes" id="UP000429232">
    <property type="component" value="Chromosome"/>
</dbReference>
<dbReference type="EMBL" id="CP066775">
    <property type="protein sequence ID" value="QQL48435.1"/>
    <property type="molecule type" value="Genomic_DNA"/>
</dbReference>
<organism evidence="1 2">
    <name type="scientific">Mucilaginibacter ginkgonis</name>
    <dbReference type="NCBI Taxonomy" id="2682091"/>
    <lineage>
        <taxon>Bacteria</taxon>
        <taxon>Pseudomonadati</taxon>
        <taxon>Bacteroidota</taxon>
        <taxon>Sphingobacteriia</taxon>
        <taxon>Sphingobacteriales</taxon>
        <taxon>Sphingobacteriaceae</taxon>
        <taxon>Mucilaginibacter</taxon>
    </lineage>
</organism>
<dbReference type="KEGG" id="mgik:GO620_009540"/>
<dbReference type="RefSeq" id="WP_157526090.1">
    <property type="nucleotide sequence ID" value="NZ_CP066775.1"/>
</dbReference>
<proteinExistence type="predicted"/>
<evidence type="ECO:0000313" key="2">
    <source>
        <dbReference type="Proteomes" id="UP000429232"/>
    </source>
</evidence>
<gene>
    <name evidence="1" type="ORF">GO620_009540</name>
</gene>
<sequence>MSEQLDKELKNRVVDVFDNYNDAFANEGWALLREKFPEKERDKSVFWWYSAAAVLLMFIALFWFTKPTSQPVAHHPSKQLHKIQTYTSLSGADSIKLAGAVTQRHTSHHVSTVTKPTVNHVADRYKDYQNLTASSFKISPYRTKLRSKSEEIPPTIERNIATSLKVNDAQPADAYSGVAVARKVTTDSQATKVALAATEKPLNNIKPADPVLKMMADDKSRQAKTPDINLKNQKGSLVSVSPYAATYFNYAKGSNAQVNVGAGVTTDFKLGKNFKFSTGIAIAQNTLSYENGSVPTHLASAAATYAISADPAAASLSTANTSFLGVNASVNNYRASLLGLDIPVNLKYQISPTKTDAFISAGFSSGTFINETYISTVQFNSFSGSAPSTQTNSTGHFSAFNFARTLNFSFGVGYPVGNNRLIIEPFIKYPLGGQGSQNIQFGASGINLKFGIGNLKK</sequence>
<accession>A0A6I4I163</accession>
<evidence type="ECO:0008006" key="3">
    <source>
        <dbReference type="Google" id="ProtNLM"/>
    </source>
</evidence>